<protein>
    <submittedName>
        <fullName evidence="2">Uncharacterized protein</fullName>
    </submittedName>
</protein>
<name>A0A9W9ZFX7_9CNID</name>
<evidence type="ECO:0000313" key="2">
    <source>
        <dbReference type="EMBL" id="KAJ7380932.1"/>
    </source>
</evidence>
<organism evidence="2 3">
    <name type="scientific">Desmophyllum pertusum</name>
    <dbReference type="NCBI Taxonomy" id="174260"/>
    <lineage>
        <taxon>Eukaryota</taxon>
        <taxon>Metazoa</taxon>
        <taxon>Cnidaria</taxon>
        <taxon>Anthozoa</taxon>
        <taxon>Hexacorallia</taxon>
        <taxon>Scleractinia</taxon>
        <taxon>Caryophylliina</taxon>
        <taxon>Caryophylliidae</taxon>
        <taxon>Desmophyllum</taxon>
    </lineage>
</organism>
<sequence>MPVTVTAKNTRQGTGDIMGSFSSKKRAVSDVGNIRKESNEEMSRGVGDEGFPTTNSSEMAAKTITRGQADAANGGETHAGTSSQQQRTAPKVGQSFSWLASSPVVSNTATKEQKAKGKRPKERSGRAEASNVLKYNNEKYLKSWQQPSSNTTRKAQGDASTSSPSSSPADNNGKYPAKKSNSGYGEVNKEESSQAKQPESGNIGEASTSRGRGVLVGFGAVGKKNSHNPSDSARPL</sequence>
<proteinExistence type="predicted"/>
<accession>A0A9W9ZFX7</accession>
<dbReference type="EMBL" id="MU826351">
    <property type="protein sequence ID" value="KAJ7380932.1"/>
    <property type="molecule type" value="Genomic_DNA"/>
</dbReference>
<feature type="compositionally biased region" description="Polar residues" evidence="1">
    <location>
        <begin position="79"/>
        <end position="110"/>
    </location>
</feature>
<feature type="region of interest" description="Disordered" evidence="1">
    <location>
        <begin position="1"/>
        <end position="236"/>
    </location>
</feature>
<feature type="compositionally biased region" description="Polar residues" evidence="1">
    <location>
        <begin position="194"/>
        <end position="210"/>
    </location>
</feature>
<feature type="compositionally biased region" description="Polar residues" evidence="1">
    <location>
        <begin position="227"/>
        <end position="236"/>
    </location>
</feature>
<evidence type="ECO:0000256" key="1">
    <source>
        <dbReference type="SAM" id="MobiDB-lite"/>
    </source>
</evidence>
<dbReference type="AlphaFoldDB" id="A0A9W9ZFX7"/>
<feature type="compositionally biased region" description="Polar residues" evidence="1">
    <location>
        <begin position="143"/>
        <end position="154"/>
    </location>
</feature>
<dbReference type="Proteomes" id="UP001163046">
    <property type="component" value="Unassembled WGS sequence"/>
</dbReference>
<keyword evidence="3" id="KW-1185">Reference proteome</keyword>
<reference evidence="2" key="1">
    <citation type="submission" date="2023-01" db="EMBL/GenBank/DDBJ databases">
        <title>Genome assembly of the deep-sea coral Lophelia pertusa.</title>
        <authorList>
            <person name="Herrera S."/>
            <person name="Cordes E."/>
        </authorList>
    </citation>
    <scope>NUCLEOTIDE SEQUENCE</scope>
    <source>
        <strain evidence="2">USNM1676648</strain>
        <tissue evidence="2">Polyp</tissue>
    </source>
</reference>
<evidence type="ECO:0000313" key="3">
    <source>
        <dbReference type="Proteomes" id="UP001163046"/>
    </source>
</evidence>
<feature type="compositionally biased region" description="Basic and acidic residues" evidence="1">
    <location>
        <begin position="33"/>
        <end position="47"/>
    </location>
</feature>
<comment type="caution">
    <text evidence="2">The sequence shown here is derived from an EMBL/GenBank/DDBJ whole genome shotgun (WGS) entry which is preliminary data.</text>
</comment>
<feature type="compositionally biased region" description="Polar residues" evidence="1">
    <location>
        <begin position="1"/>
        <end position="13"/>
    </location>
</feature>
<gene>
    <name evidence="2" type="ORF">OS493_004519</name>
</gene>